<evidence type="ECO:0000256" key="1">
    <source>
        <dbReference type="SAM" id="MobiDB-lite"/>
    </source>
</evidence>
<gene>
    <name evidence="2" type="ORF">T4B_13642</name>
</gene>
<feature type="compositionally biased region" description="Polar residues" evidence="1">
    <location>
        <begin position="1"/>
        <end position="15"/>
    </location>
</feature>
<proteinExistence type="predicted"/>
<feature type="region of interest" description="Disordered" evidence="1">
    <location>
        <begin position="1"/>
        <end position="26"/>
    </location>
</feature>
<name>A0A0V1GKC1_TRIPS</name>
<evidence type="ECO:0000313" key="2">
    <source>
        <dbReference type="EMBL" id="KRY98695.1"/>
    </source>
</evidence>
<dbReference type="AlphaFoldDB" id="A0A0V1GKC1"/>
<dbReference type="EMBL" id="JYDS01001589">
    <property type="protein sequence ID" value="KRY98695.1"/>
    <property type="molecule type" value="Genomic_DNA"/>
</dbReference>
<evidence type="ECO:0000313" key="3">
    <source>
        <dbReference type="Proteomes" id="UP000054805"/>
    </source>
</evidence>
<protein>
    <submittedName>
        <fullName evidence="2">Uncharacterized protein</fullName>
    </submittedName>
</protein>
<sequence>MNRSGLGLNTTSKTETQPHHAKTTKTITVIHRRPLFIVKLVYFHDPARRTRVLRAKPTLSFACDLSGLYPFSY</sequence>
<keyword evidence="3" id="KW-1185">Reference proteome</keyword>
<accession>A0A0V1GKC1</accession>
<dbReference type="Proteomes" id="UP000054805">
    <property type="component" value="Unassembled WGS sequence"/>
</dbReference>
<comment type="caution">
    <text evidence="2">The sequence shown here is derived from an EMBL/GenBank/DDBJ whole genome shotgun (WGS) entry which is preliminary data.</text>
</comment>
<organism evidence="2 3">
    <name type="scientific">Trichinella pseudospiralis</name>
    <name type="common">Parasitic roundworm</name>
    <dbReference type="NCBI Taxonomy" id="6337"/>
    <lineage>
        <taxon>Eukaryota</taxon>
        <taxon>Metazoa</taxon>
        <taxon>Ecdysozoa</taxon>
        <taxon>Nematoda</taxon>
        <taxon>Enoplea</taxon>
        <taxon>Dorylaimia</taxon>
        <taxon>Trichinellida</taxon>
        <taxon>Trichinellidae</taxon>
        <taxon>Trichinella</taxon>
    </lineage>
</organism>
<reference evidence="2 3" key="1">
    <citation type="submission" date="2015-01" db="EMBL/GenBank/DDBJ databases">
        <title>Evolution of Trichinella species and genotypes.</title>
        <authorList>
            <person name="Korhonen P.K."/>
            <person name="Edoardo P."/>
            <person name="Giuseppe L.R."/>
            <person name="Gasser R.B."/>
        </authorList>
    </citation>
    <scope>NUCLEOTIDE SEQUENCE [LARGE SCALE GENOMIC DNA]</scope>
    <source>
        <strain evidence="2">ISS588</strain>
    </source>
</reference>